<sequence>MPRVTRDGVSIHYDRERGDGRGEGVPVVFLQGLGLGRWQWRWQREALASAGEYDLIAPDTRGTDRSDAGLPPLVGRLPRRLRSPLLQSRLSYSVGGLAADLEAVLEDAGVRDAHLVGLDLGGMVAQRYALEYSRAASLTLIGTSHGGVDAMAMDEDVLSELLASADSPRETARERLRPLFAERFTNRNPHLLDRLIEWQLAQAPSNPALESQLGAMTGFDVSDRLKGLRLPTLVIHGSGDRIVPVENGRLFEAKLPNVQFLELEGGSHGCFLEQADRVNDVLESFLAEVSATTTATV</sequence>
<dbReference type="PANTHER" id="PTHR43433:SF5">
    <property type="entry name" value="AB HYDROLASE-1 DOMAIN-CONTAINING PROTEIN"/>
    <property type="match status" value="1"/>
</dbReference>
<dbReference type="KEGG" id="sawl:NGM29_01040"/>
<proteinExistence type="predicted"/>
<dbReference type="EMBL" id="CP100355">
    <property type="protein sequence ID" value="UTF53900.1"/>
    <property type="molecule type" value="Genomic_DNA"/>
</dbReference>
<dbReference type="PANTHER" id="PTHR43433">
    <property type="entry name" value="HYDROLASE, ALPHA/BETA FOLD FAMILY PROTEIN"/>
    <property type="match status" value="1"/>
</dbReference>
<evidence type="ECO:0000313" key="3">
    <source>
        <dbReference type="Proteomes" id="UP001056855"/>
    </source>
</evidence>
<evidence type="ECO:0000313" key="2">
    <source>
        <dbReference type="EMBL" id="UTF53900.1"/>
    </source>
</evidence>
<dbReference type="InterPro" id="IPR050471">
    <property type="entry name" value="AB_hydrolase"/>
</dbReference>
<dbReference type="AlphaFoldDB" id="A0A9E7NBI8"/>
<dbReference type="GeneID" id="73288588"/>
<dbReference type="Pfam" id="PF00561">
    <property type="entry name" value="Abhydrolase_1"/>
    <property type="match status" value="1"/>
</dbReference>
<dbReference type="GO" id="GO:0004806">
    <property type="term" value="F:triacylglycerol lipase activity"/>
    <property type="evidence" value="ECO:0007669"/>
    <property type="project" value="TreeGrafter"/>
</dbReference>
<dbReference type="Proteomes" id="UP001056855">
    <property type="component" value="Chromosome"/>
</dbReference>
<gene>
    <name evidence="2" type="ORF">NGM29_01040</name>
</gene>
<organism evidence="2 3">
    <name type="scientific">Natronosalvus rutilus</name>
    <dbReference type="NCBI Taxonomy" id="2953753"/>
    <lineage>
        <taxon>Archaea</taxon>
        <taxon>Methanobacteriati</taxon>
        <taxon>Methanobacteriota</taxon>
        <taxon>Stenosarchaea group</taxon>
        <taxon>Halobacteria</taxon>
        <taxon>Halobacteriales</taxon>
        <taxon>Natrialbaceae</taxon>
        <taxon>Natronosalvus</taxon>
    </lineage>
</organism>
<dbReference type="PRINTS" id="PR00111">
    <property type="entry name" value="ABHYDROLASE"/>
</dbReference>
<keyword evidence="3" id="KW-1185">Reference proteome</keyword>
<reference evidence="2" key="1">
    <citation type="submission" date="2022-06" db="EMBL/GenBank/DDBJ databases">
        <title>Diverse halophilic archaea isolated from saline environments.</title>
        <authorList>
            <person name="Cui H.-L."/>
        </authorList>
    </citation>
    <scope>NUCLEOTIDE SEQUENCE</scope>
    <source>
        <strain evidence="2">WLHS1</strain>
    </source>
</reference>
<feature type="domain" description="AB hydrolase-1" evidence="1">
    <location>
        <begin position="26"/>
        <end position="273"/>
    </location>
</feature>
<dbReference type="InterPro" id="IPR029058">
    <property type="entry name" value="AB_hydrolase_fold"/>
</dbReference>
<accession>A0A9E7NBI8</accession>
<dbReference type="GO" id="GO:0046503">
    <property type="term" value="P:glycerolipid catabolic process"/>
    <property type="evidence" value="ECO:0007669"/>
    <property type="project" value="TreeGrafter"/>
</dbReference>
<keyword evidence="2" id="KW-0378">Hydrolase</keyword>
<dbReference type="SUPFAM" id="SSF53474">
    <property type="entry name" value="alpha/beta-Hydrolases"/>
    <property type="match status" value="1"/>
</dbReference>
<dbReference type="RefSeq" id="WP_254158417.1">
    <property type="nucleotide sequence ID" value="NZ_CP100355.1"/>
</dbReference>
<dbReference type="InterPro" id="IPR000073">
    <property type="entry name" value="AB_hydrolase_1"/>
</dbReference>
<evidence type="ECO:0000259" key="1">
    <source>
        <dbReference type="Pfam" id="PF00561"/>
    </source>
</evidence>
<name>A0A9E7NBI8_9EURY</name>
<dbReference type="Gene3D" id="3.40.50.1820">
    <property type="entry name" value="alpha/beta hydrolase"/>
    <property type="match status" value="1"/>
</dbReference>
<protein>
    <submittedName>
        <fullName evidence="2">Alpha/beta hydrolase</fullName>
    </submittedName>
</protein>